<dbReference type="Pfam" id="PF01476">
    <property type="entry name" value="LysM"/>
    <property type="match status" value="1"/>
</dbReference>
<dbReference type="GO" id="GO:0032153">
    <property type="term" value="C:cell division site"/>
    <property type="evidence" value="ECO:0007669"/>
    <property type="project" value="TreeGrafter"/>
</dbReference>
<sequence>MKATFFRYLLVYTLLTLIIGCAGRSAPAPVVLLNSQVESGSEEYTASTYEVRPGDTLFAVAWFTGNDYQDIAKFNNISKPYTIFPGQKLRLTAPVSKPSTTKRSNVTTTRSTDPTSPPIAKRVIDQSKPQAYVEREQDVKAQKNTNVKKSTSIVKKAAPKTFPDRVEKWIWPAEGKLVGTFSKAESGNKGIDIAGARGSNVVAAASGKVVYSGNALRGYGRLIIIKHTDTFLSAYAYNETILVKEREWVYAGQKIATMGSSGTDSVKLHFEVRYRGKSLNPLRYLPKK</sequence>
<dbReference type="PANTHER" id="PTHR21666:SF263">
    <property type="entry name" value="MUREIN HYDROLASE ACTIVATOR NLPD"/>
    <property type="match status" value="1"/>
</dbReference>
<dbReference type="PROSITE" id="PS51257">
    <property type="entry name" value="PROKAR_LIPOPROTEIN"/>
    <property type="match status" value="1"/>
</dbReference>
<dbReference type="Gene3D" id="2.70.70.10">
    <property type="entry name" value="Glucose Permease (Domain IIA)"/>
    <property type="match status" value="1"/>
</dbReference>
<dbReference type="SUPFAM" id="SSF51261">
    <property type="entry name" value="Duplicated hybrid motif"/>
    <property type="match status" value="1"/>
</dbReference>
<dbReference type="GO" id="GO:0004222">
    <property type="term" value="F:metalloendopeptidase activity"/>
    <property type="evidence" value="ECO:0007669"/>
    <property type="project" value="TreeGrafter"/>
</dbReference>
<gene>
    <name evidence="4" type="ORF">GTQ48_15905</name>
</gene>
<dbReference type="PANTHER" id="PTHR21666">
    <property type="entry name" value="PEPTIDASE-RELATED"/>
    <property type="match status" value="1"/>
</dbReference>
<comment type="similarity">
    <text evidence="1">Belongs to the E.coli NlpD/Haemophilus LppB family.</text>
</comment>
<dbReference type="Gene3D" id="3.10.350.10">
    <property type="entry name" value="LysM domain"/>
    <property type="match status" value="1"/>
</dbReference>
<evidence type="ECO:0000313" key="5">
    <source>
        <dbReference type="Proteomes" id="UP000471381"/>
    </source>
</evidence>
<feature type="compositionally biased region" description="Low complexity" evidence="2">
    <location>
        <begin position="104"/>
        <end position="114"/>
    </location>
</feature>
<feature type="domain" description="LysM" evidence="3">
    <location>
        <begin position="47"/>
        <end position="91"/>
    </location>
</feature>
<dbReference type="AlphaFoldDB" id="A0A6N9TIN9"/>
<evidence type="ECO:0000256" key="1">
    <source>
        <dbReference type="ARBA" id="ARBA00038420"/>
    </source>
</evidence>
<evidence type="ECO:0000256" key="2">
    <source>
        <dbReference type="SAM" id="MobiDB-lite"/>
    </source>
</evidence>
<keyword evidence="5" id="KW-1185">Reference proteome</keyword>
<dbReference type="InterPro" id="IPR016047">
    <property type="entry name" value="M23ase_b-sheet_dom"/>
</dbReference>
<evidence type="ECO:0000259" key="3">
    <source>
        <dbReference type="PROSITE" id="PS51782"/>
    </source>
</evidence>
<protein>
    <submittedName>
        <fullName evidence="4">Peptidoglycan DD-metalloendopeptidase family protein</fullName>
    </submittedName>
</protein>
<reference evidence="4 5" key="1">
    <citation type="submission" date="2020-01" db="EMBL/GenBank/DDBJ databases">
        <title>Genomes of bacteria type strains.</title>
        <authorList>
            <person name="Chen J."/>
            <person name="Zhu S."/>
            <person name="Yang J."/>
        </authorList>
    </citation>
    <scope>NUCLEOTIDE SEQUENCE [LARGE SCALE GENOMIC DNA]</scope>
    <source>
        <strain evidence="4 5">LMG 24078</strain>
    </source>
</reference>
<name>A0A6N9TIN9_9ALTE</name>
<dbReference type="InterPro" id="IPR018392">
    <property type="entry name" value="LysM"/>
</dbReference>
<feature type="region of interest" description="Disordered" evidence="2">
    <location>
        <begin position="94"/>
        <end position="120"/>
    </location>
</feature>
<dbReference type="Pfam" id="PF01551">
    <property type="entry name" value="Peptidase_M23"/>
    <property type="match status" value="1"/>
</dbReference>
<dbReference type="CDD" id="cd12797">
    <property type="entry name" value="M23_peptidase"/>
    <property type="match status" value="1"/>
</dbReference>
<dbReference type="RefSeq" id="WP_163107550.1">
    <property type="nucleotide sequence ID" value="NZ_JAAAWO010000014.1"/>
</dbReference>
<dbReference type="GO" id="GO:0009279">
    <property type="term" value="C:cell outer membrane"/>
    <property type="evidence" value="ECO:0007669"/>
    <property type="project" value="TreeGrafter"/>
</dbReference>
<dbReference type="InterPro" id="IPR011055">
    <property type="entry name" value="Dup_hybrid_motif"/>
</dbReference>
<dbReference type="InterPro" id="IPR050570">
    <property type="entry name" value="Cell_wall_metabolism_enzyme"/>
</dbReference>
<dbReference type="CDD" id="cd00118">
    <property type="entry name" value="LysM"/>
    <property type="match status" value="1"/>
</dbReference>
<dbReference type="EMBL" id="JAAAWO010000014">
    <property type="protein sequence ID" value="NDW17000.1"/>
    <property type="molecule type" value="Genomic_DNA"/>
</dbReference>
<dbReference type="PROSITE" id="PS51782">
    <property type="entry name" value="LYSM"/>
    <property type="match status" value="1"/>
</dbReference>
<evidence type="ECO:0000313" key="4">
    <source>
        <dbReference type="EMBL" id="NDW17000.1"/>
    </source>
</evidence>
<accession>A0A6N9TIN9</accession>
<proteinExistence type="inferred from homology"/>
<dbReference type="InterPro" id="IPR036779">
    <property type="entry name" value="LysM_dom_sf"/>
</dbReference>
<comment type="caution">
    <text evidence="4">The sequence shown here is derived from an EMBL/GenBank/DDBJ whole genome shotgun (WGS) entry which is preliminary data.</text>
</comment>
<dbReference type="SMART" id="SM00257">
    <property type="entry name" value="LysM"/>
    <property type="match status" value="1"/>
</dbReference>
<organism evidence="4 5">
    <name type="scientific">Alteromonas genovensis</name>
    <dbReference type="NCBI Taxonomy" id="471225"/>
    <lineage>
        <taxon>Bacteria</taxon>
        <taxon>Pseudomonadati</taxon>
        <taxon>Pseudomonadota</taxon>
        <taxon>Gammaproteobacteria</taxon>
        <taxon>Alteromonadales</taxon>
        <taxon>Alteromonadaceae</taxon>
        <taxon>Alteromonas/Salinimonas group</taxon>
        <taxon>Alteromonas</taxon>
    </lineage>
</organism>
<dbReference type="Proteomes" id="UP000471381">
    <property type="component" value="Unassembled WGS sequence"/>
</dbReference>